<dbReference type="InterPro" id="IPR036291">
    <property type="entry name" value="NAD(P)-bd_dom_sf"/>
</dbReference>
<dbReference type="PANTHER" id="PTHR43205">
    <property type="entry name" value="PROSTAGLANDIN REDUCTASE"/>
    <property type="match status" value="1"/>
</dbReference>
<reference evidence="3 4" key="1">
    <citation type="submission" date="2023-08" db="EMBL/GenBank/DDBJ databases">
        <title>Black Yeasts Isolated from many extreme environments.</title>
        <authorList>
            <person name="Coleine C."/>
            <person name="Stajich J.E."/>
            <person name="Selbmann L."/>
        </authorList>
    </citation>
    <scope>NUCLEOTIDE SEQUENCE [LARGE SCALE GENOMIC DNA]</scope>
    <source>
        <strain evidence="3 4">CCFEE 6328</strain>
    </source>
</reference>
<dbReference type="SMART" id="SM00829">
    <property type="entry name" value="PKS_ER"/>
    <property type="match status" value="1"/>
</dbReference>
<dbReference type="InterPro" id="IPR041694">
    <property type="entry name" value="ADH_N_2"/>
</dbReference>
<dbReference type="Gene3D" id="3.90.180.10">
    <property type="entry name" value="Medium-chain alcohol dehydrogenases, catalytic domain"/>
    <property type="match status" value="1"/>
</dbReference>
<name>A0ABR0J6K3_9EURO</name>
<comment type="caution">
    <text evidence="3">The sequence shown here is derived from an EMBL/GenBank/DDBJ whole genome shotgun (WGS) entry which is preliminary data.</text>
</comment>
<dbReference type="InterPro" id="IPR013149">
    <property type="entry name" value="ADH-like_C"/>
</dbReference>
<dbReference type="PANTHER" id="PTHR43205:SF42">
    <property type="entry name" value="ALCOHOL DEHYDROGENASE, ZINC-CONTAINING (AFU_ORTHOLOGUE AFUA_7G04530)"/>
    <property type="match status" value="1"/>
</dbReference>
<dbReference type="InterPro" id="IPR020843">
    <property type="entry name" value="ER"/>
</dbReference>
<dbReference type="Pfam" id="PF00107">
    <property type="entry name" value="ADH_zinc_N"/>
    <property type="match status" value="1"/>
</dbReference>
<accession>A0ABR0J6K3</accession>
<dbReference type="InterPro" id="IPR045010">
    <property type="entry name" value="MDR_fam"/>
</dbReference>
<evidence type="ECO:0000259" key="2">
    <source>
        <dbReference type="SMART" id="SM00829"/>
    </source>
</evidence>
<dbReference type="Proteomes" id="UP001345691">
    <property type="component" value="Unassembled WGS sequence"/>
</dbReference>
<gene>
    <name evidence="3" type="ORF">LTR69_007937</name>
</gene>
<keyword evidence="4" id="KW-1185">Reference proteome</keyword>
<evidence type="ECO:0000313" key="3">
    <source>
        <dbReference type="EMBL" id="KAK5056396.1"/>
    </source>
</evidence>
<evidence type="ECO:0000313" key="4">
    <source>
        <dbReference type="Proteomes" id="UP001345691"/>
    </source>
</evidence>
<sequence length="372" mass="40233">MTSSYQSVILVKRPADNIVPGETFAVKDEGPIPSAHDLEDGSVLFRTHYLSLDPGMRDWLNDDKSYMPPVGLGEVMRGFAGGTVQASRNDKFPVGSYVTGLVGWTEYKICQGDDLQKVEVTTSRGLVDALSAFGEPLLDAIPDRFTYTAISNTVACLVGFTSLTAYIGIIDVAKVKAGDVVVVSGAAGAVGSIAGQIAIIQGATVIGVAGSEEKCRWLKEELGFHQALNYKDPDFAKKFESATPDLIDVFYDNVGGEVLELALSRAKPFSRFAICGGISQVNTTKPVGPSNFMRIVYMRINVQGFLVFDHAKEFPRALKDLSQWVSEGKIKTKETIIRGSIEEAPNALRDVYRGVNTGKFLLEVCTPTEQAS</sequence>
<keyword evidence="1" id="KW-0560">Oxidoreductase</keyword>
<organism evidence="3 4">
    <name type="scientific">Exophiala sideris</name>
    <dbReference type="NCBI Taxonomy" id="1016849"/>
    <lineage>
        <taxon>Eukaryota</taxon>
        <taxon>Fungi</taxon>
        <taxon>Dikarya</taxon>
        <taxon>Ascomycota</taxon>
        <taxon>Pezizomycotina</taxon>
        <taxon>Eurotiomycetes</taxon>
        <taxon>Chaetothyriomycetidae</taxon>
        <taxon>Chaetothyriales</taxon>
        <taxon>Herpotrichiellaceae</taxon>
        <taxon>Exophiala</taxon>
    </lineage>
</organism>
<proteinExistence type="predicted"/>
<protein>
    <recommendedName>
        <fullName evidence="2">Enoyl reductase (ER) domain-containing protein</fullName>
    </recommendedName>
</protein>
<feature type="domain" description="Enoyl reductase (ER)" evidence="2">
    <location>
        <begin position="21"/>
        <end position="362"/>
    </location>
</feature>
<dbReference type="Gene3D" id="3.40.50.720">
    <property type="entry name" value="NAD(P)-binding Rossmann-like Domain"/>
    <property type="match status" value="1"/>
</dbReference>
<dbReference type="EMBL" id="JAVRRF010000018">
    <property type="protein sequence ID" value="KAK5056396.1"/>
    <property type="molecule type" value="Genomic_DNA"/>
</dbReference>
<dbReference type="CDD" id="cd05288">
    <property type="entry name" value="PGDH"/>
    <property type="match status" value="1"/>
</dbReference>
<dbReference type="SUPFAM" id="SSF51735">
    <property type="entry name" value="NAD(P)-binding Rossmann-fold domains"/>
    <property type="match status" value="1"/>
</dbReference>
<dbReference type="Pfam" id="PF16884">
    <property type="entry name" value="ADH_N_2"/>
    <property type="match status" value="1"/>
</dbReference>
<evidence type="ECO:0000256" key="1">
    <source>
        <dbReference type="ARBA" id="ARBA00023002"/>
    </source>
</evidence>
<dbReference type="SUPFAM" id="SSF50129">
    <property type="entry name" value="GroES-like"/>
    <property type="match status" value="1"/>
</dbReference>
<dbReference type="InterPro" id="IPR011032">
    <property type="entry name" value="GroES-like_sf"/>
</dbReference>